<evidence type="ECO:0000259" key="5">
    <source>
        <dbReference type="Pfam" id="PF04073"/>
    </source>
</evidence>
<dbReference type="STRING" id="229919.GCA_001050195_00268"/>
<reference evidence="6 7" key="1">
    <citation type="journal article" date="2018" name="Nat. Biotechnol.">
        <title>A standardized bacterial taxonomy based on genome phylogeny substantially revises the tree of life.</title>
        <authorList>
            <person name="Parks D.H."/>
            <person name="Chuvochina M."/>
            <person name="Waite D.W."/>
            <person name="Rinke C."/>
            <person name="Skarshewski A."/>
            <person name="Chaumeil P.A."/>
            <person name="Hugenholtz P."/>
        </authorList>
    </citation>
    <scope>NUCLEOTIDE SEQUENCE [LARGE SCALE GENOMIC DNA]</scope>
    <source>
        <strain evidence="6">UBA8781</strain>
    </source>
</reference>
<dbReference type="Pfam" id="PF03129">
    <property type="entry name" value="HGTP_anticodon"/>
    <property type="match status" value="1"/>
</dbReference>
<gene>
    <name evidence="6" type="ORF">DEQ80_10110</name>
</gene>
<feature type="domain" description="YbaK/aminoacyl-tRNA synthetase-associated" evidence="5">
    <location>
        <begin position="223"/>
        <end position="335"/>
    </location>
</feature>
<evidence type="ECO:0000256" key="3">
    <source>
        <dbReference type="ARBA" id="ARBA00023146"/>
    </source>
</evidence>
<accession>A0A3D1JHZ8</accession>
<evidence type="ECO:0000256" key="2">
    <source>
        <dbReference type="ARBA" id="ARBA00022840"/>
    </source>
</evidence>
<dbReference type="InterPro" id="IPR036754">
    <property type="entry name" value="YbaK/aa-tRNA-synt-asso_dom_sf"/>
</dbReference>
<dbReference type="GO" id="GO:0006433">
    <property type="term" value="P:prolyl-tRNA aminoacylation"/>
    <property type="evidence" value="ECO:0007669"/>
    <property type="project" value="TreeGrafter"/>
</dbReference>
<organism evidence="6 7">
    <name type="scientific">Anaerolinea thermolimosa</name>
    <dbReference type="NCBI Taxonomy" id="229919"/>
    <lineage>
        <taxon>Bacteria</taxon>
        <taxon>Bacillati</taxon>
        <taxon>Chloroflexota</taxon>
        <taxon>Anaerolineae</taxon>
        <taxon>Anaerolineales</taxon>
        <taxon>Anaerolineaceae</taxon>
        <taxon>Anaerolinea</taxon>
    </lineage>
</organism>
<keyword evidence="1" id="KW-0963">Cytoplasm</keyword>
<dbReference type="GO" id="GO:0004827">
    <property type="term" value="F:proline-tRNA ligase activity"/>
    <property type="evidence" value="ECO:0007669"/>
    <property type="project" value="TreeGrafter"/>
</dbReference>
<dbReference type="GO" id="GO:0005829">
    <property type="term" value="C:cytosol"/>
    <property type="evidence" value="ECO:0007669"/>
    <property type="project" value="TreeGrafter"/>
</dbReference>
<dbReference type="AlphaFoldDB" id="A0A3D1JHZ8"/>
<dbReference type="PANTHER" id="PTHR42753:SF2">
    <property type="entry name" value="PROLINE--TRNA LIGASE"/>
    <property type="match status" value="1"/>
</dbReference>
<dbReference type="Gene3D" id="3.90.960.10">
    <property type="entry name" value="YbaK/aminoacyl-tRNA synthetase-associated domain"/>
    <property type="match status" value="1"/>
</dbReference>
<dbReference type="InterPro" id="IPR050062">
    <property type="entry name" value="Pro-tRNA_synthetase"/>
</dbReference>
<keyword evidence="3" id="KW-0436">Ligase</keyword>
<evidence type="ECO:0000313" key="6">
    <source>
        <dbReference type="EMBL" id="HCE18201.1"/>
    </source>
</evidence>
<keyword evidence="2" id="KW-0547">Nucleotide-binding</keyword>
<dbReference type="CDD" id="cd04334">
    <property type="entry name" value="ProRS-INS"/>
    <property type="match status" value="1"/>
</dbReference>
<dbReference type="SUPFAM" id="SSF52954">
    <property type="entry name" value="Class II aaRS ABD-related"/>
    <property type="match status" value="1"/>
</dbReference>
<dbReference type="Gene3D" id="3.40.50.800">
    <property type="entry name" value="Anticodon-binding domain"/>
    <property type="match status" value="1"/>
</dbReference>
<evidence type="ECO:0000256" key="1">
    <source>
        <dbReference type="ARBA" id="ARBA00022490"/>
    </source>
</evidence>
<protein>
    <recommendedName>
        <fullName evidence="8">Proline--tRNA ligase</fullName>
    </recommendedName>
</protein>
<keyword evidence="2" id="KW-0067">ATP-binding</keyword>
<dbReference type="Proteomes" id="UP000264141">
    <property type="component" value="Unassembled WGS sequence"/>
</dbReference>
<dbReference type="InterPro" id="IPR044140">
    <property type="entry name" value="ProRS_anticodon_short"/>
</dbReference>
<dbReference type="InterPro" id="IPR045864">
    <property type="entry name" value="aa-tRNA-synth_II/BPL/LPL"/>
</dbReference>
<evidence type="ECO:0008006" key="8">
    <source>
        <dbReference type="Google" id="ProtNLM"/>
    </source>
</evidence>
<dbReference type="EMBL" id="DPBP01000041">
    <property type="protein sequence ID" value="HCE18201.1"/>
    <property type="molecule type" value="Genomic_DNA"/>
</dbReference>
<dbReference type="GO" id="GO:0002161">
    <property type="term" value="F:aminoacyl-tRNA deacylase activity"/>
    <property type="evidence" value="ECO:0007669"/>
    <property type="project" value="InterPro"/>
</dbReference>
<dbReference type="InterPro" id="IPR004154">
    <property type="entry name" value="Anticodon-bd"/>
</dbReference>
<comment type="caution">
    <text evidence="6">The sequence shown here is derived from an EMBL/GenBank/DDBJ whole genome shotgun (WGS) entry which is preliminary data.</text>
</comment>
<dbReference type="SUPFAM" id="SSF55681">
    <property type="entry name" value="Class II aaRS and biotin synthetases"/>
    <property type="match status" value="1"/>
</dbReference>
<keyword evidence="3" id="KW-0030">Aminoacyl-tRNA synthetase</keyword>
<dbReference type="GO" id="GO:0005524">
    <property type="term" value="F:ATP binding"/>
    <property type="evidence" value="ECO:0007669"/>
    <property type="project" value="UniProtKB-KW"/>
</dbReference>
<dbReference type="PANTHER" id="PTHR42753">
    <property type="entry name" value="MITOCHONDRIAL RIBOSOME PROTEIN L39/PROLYL-TRNA LIGASE FAMILY MEMBER"/>
    <property type="match status" value="1"/>
</dbReference>
<proteinExistence type="predicted"/>
<dbReference type="SUPFAM" id="SSF55826">
    <property type="entry name" value="YbaK/ProRS associated domain"/>
    <property type="match status" value="1"/>
</dbReference>
<dbReference type="Pfam" id="PF04073">
    <property type="entry name" value="tRNA_edit"/>
    <property type="match status" value="1"/>
</dbReference>
<evidence type="ECO:0000313" key="7">
    <source>
        <dbReference type="Proteomes" id="UP000264141"/>
    </source>
</evidence>
<dbReference type="InterPro" id="IPR007214">
    <property type="entry name" value="YbaK/aa-tRNA-synth-assoc-dom"/>
</dbReference>
<feature type="domain" description="Anticodon-binding" evidence="4">
    <location>
        <begin position="438"/>
        <end position="530"/>
    </location>
</feature>
<dbReference type="InterPro" id="IPR036621">
    <property type="entry name" value="Anticodon-bd_dom_sf"/>
</dbReference>
<evidence type="ECO:0000259" key="4">
    <source>
        <dbReference type="Pfam" id="PF03129"/>
    </source>
</evidence>
<name>A0A3D1JHZ8_9CHLR</name>
<dbReference type="CDD" id="cd00861">
    <property type="entry name" value="ProRS_anticodon_short"/>
    <property type="match status" value="1"/>
</dbReference>
<sequence length="531" mass="57753">MQFLRLFSQTRREVPADLSIVGQQWLARAGYIQPLEGGLVALLPLGELALRRLEGQIRQGLMGLGAMELGLPAENSGFWLFFELARSHLRSYRQLPVFLYRSGWQDLPGVGHACGLLGGRAAWGVEVFSLTGSQNPLTGEGKEGVEEVLERFFASCRLPVESAEDLSSAREMIGRSWFYPHPAGDEEWLSCDGCGYSATPAAAQFRRPQAAEEAPAPLERVATPGCKSIAALAAFLGIPESRTAKAVFLTLNESKLVFAVVRGDREVNEMALRRVLGSDRVRPATEDEIRAVGAVPGYASPVGLNGALVVVDVEVTQSPNLTAGANEEGYHLRNVCFGRDYTADLVAEIALATEGDACPRCGGSLRAQKGFSLAESRGYSPEFAAEQGVRFLNESGKSMPPRVKMHRFYLTRTLGGLAEEHHDGNGLILPEAAAPFRVQVVVLDSKKPEVAAMARALEQTLAGMGMEALVDDRPESPGVKFNDADLIGLPLRVTVSERAIQQGGVEVKWRARHERWILRLEEVPGLLQERI</sequence>